<dbReference type="STRING" id="1962155.B1813_00585"/>
<feature type="transmembrane region" description="Helical" evidence="5">
    <location>
        <begin position="249"/>
        <end position="269"/>
    </location>
</feature>
<dbReference type="RefSeq" id="WP_244231150.1">
    <property type="nucleotide sequence ID" value="NZ_MWIH01000002.1"/>
</dbReference>
<feature type="transmembrane region" description="Helical" evidence="5">
    <location>
        <begin position="281"/>
        <end position="302"/>
    </location>
</feature>
<dbReference type="InterPro" id="IPR001807">
    <property type="entry name" value="ClC"/>
</dbReference>
<proteinExistence type="predicted"/>
<dbReference type="GO" id="GO:0015108">
    <property type="term" value="F:chloride transmembrane transporter activity"/>
    <property type="evidence" value="ECO:0007669"/>
    <property type="project" value="InterPro"/>
</dbReference>
<comment type="caution">
    <text evidence="6">The sequence shown here is derived from an EMBL/GenBank/DDBJ whole genome shotgun (WGS) entry which is preliminary data.</text>
</comment>
<feature type="transmembrane region" description="Helical" evidence="5">
    <location>
        <begin position="356"/>
        <end position="376"/>
    </location>
</feature>
<dbReference type="PANTHER" id="PTHR43427:SF12">
    <property type="entry name" value="CHLORIDE TRANSPORTER"/>
    <property type="match status" value="1"/>
</dbReference>
<reference evidence="6 7" key="1">
    <citation type="submission" date="2017-02" db="EMBL/GenBank/DDBJ databases">
        <title>Draft genome of Saccharomonospora sp. 154.</title>
        <authorList>
            <person name="Alonso-Carmona G.S."/>
            <person name="De La Haba R."/>
            <person name="Vera-Gargallo B."/>
            <person name="Sandoval-Trujillo A.H."/>
            <person name="Ramirez-Duran N."/>
            <person name="Ventosa A."/>
        </authorList>
    </citation>
    <scope>NUCLEOTIDE SEQUENCE [LARGE SCALE GENOMIC DNA]</scope>
    <source>
        <strain evidence="6 7">LRS4.154</strain>
    </source>
</reference>
<dbReference type="SUPFAM" id="SSF81340">
    <property type="entry name" value="Clc chloride channel"/>
    <property type="match status" value="1"/>
</dbReference>
<sequence>MDPDSGRGQGAGTEQDPSTLLRSREYVAILLFCGALGAPIALVCYGFLELSLYAQHWMFGPLPEALGIGEGPVWWPLPVLVVGGVLVGLVVRYLPGSGGQSPADGFAHGAPAEARELPGIVVAALVTLAFGAVLGPEAPLIALGAGLAAWALRLLRRGADKRAVAVIGGAGSFAAVSTLLGSPLVGAFLLMEIAGLGAGLTSVVLLPGLLAAGIGALIFLGLDSVTGLAKPSLVVPDLPSVGSPTLAGFGWALVIGVMAAVLGAGVRRGAVVLRGWLQRRIVLGTALAGGLVGALAAGYAVLTGRNTGEVLFSGEQLLGPLVTGALELSPGLLALLLVAKWLAYAVSMSSFRGGPIFPAMFLGAVLGLLLSELPGLEPLPAVAMGVGGMTVAVLRYPLVSVLLATLVVLSDGTEMLPLVIVAVVVSYVVSVRLLPVR</sequence>
<dbReference type="EMBL" id="MWIH01000002">
    <property type="protein sequence ID" value="OQO94644.1"/>
    <property type="molecule type" value="Genomic_DNA"/>
</dbReference>
<accession>A0A1V9ACJ5</accession>
<dbReference type="Pfam" id="PF00654">
    <property type="entry name" value="Voltage_CLC"/>
    <property type="match status" value="1"/>
</dbReference>
<evidence type="ECO:0000256" key="3">
    <source>
        <dbReference type="ARBA" id="ARBA00022989"/>
    </source>
</evidence>
<feature type="transmembrane region" description="Helical" evidence="5">
    <location>
        <begin position="416"/>
        <end position="434"/>
    </location>
</feature>
<evidence type="ECO:0000256" key="2">
    <source>
        <dbReference type="ARBA" id="ARBA00022692"/>
    </source>
</evidence>
<keyword evidence="3 5" id="KW-1133">Transmembrane helix</keyword>
<comment type="subcellular location">
    <subcellularLocation>
        <location evidence="1">Membrane</location>
        <topology evidence="1">Multi-pass membrane protein</topology>
    </subcellularLocation>
</comment>
<feature type="transmembrane region" description="Helical" evidence="5">
    <location>
        <begin position="322"/>
        <end position="344"/>
    </location>
</feature>
<dbReference type="Proteomes" id="UP000192591">
    <property type="component" value="Unassembled WGS sequence"/>
</dbReference>
<dbReference type="AlphaFoldDB" id="A0A1V9ACJ5"/>
<name>A0A1V9ACJ5_SACPI</name>
<evidence type="ECO:0000256" key="5">
    <source>
        <dbReference type="SAM" id="Phobius"/>
    </source>
</evidence>
<feature type="transmembrane region" description="Helical" evidence="5">
    <location>
        <begin position="73"/>
        <end position="95"/>
    </location>
</feature>
<evidence type="ECO:0000256" key="4">
    <source>
        <dbReference type="ARBA" id="ARBA00023136"/>
    </source>
</evidence>
<protein>
    <submittedName>
        <fullName evidence="6">Cl-channel voltage-gated family protein</fullName>
    </submittedName>
</protein>
<organism evidence="6 7">
    <name type="scientific">Saccharomonospora piscinae</name>
    <dbReference type="NCBI Taxonomy" id="687388"/>
    <lineage>
        <taxon>Bacteria</taxon>
        <taxon>Bacillati</taxon>
        <taxon>Actinomycetota</taxon>
        <taxon>Actinomycetes</taxon>
        <taxon>Pseudonocardiales</taxon>
        <taxon>Pseudonocardiaceae</taxon>
        <taxon>Saccharomonospora</taxon>
    </lineage>
</organism>
<dbReference type="Gene3D" id="1.10.3080.10">
    <property type="entry name" value="Clc chloride channel"/>
    <property type="match status" value="1"/>
</dbReference>
<evidence type="ECO:0000313" key="6">
    <source>
        <dbReference type="EMBL" id="OQO94644.1"/>
    </source>
</evidence>
<dbReference type="GO" id="GO:0016020">
    <property type="term" value="C:membrane"/>
    <property type="evidence" value="ECO:0007669"/>
    <property type="project" value="UniProtKB-SubCell"/>
</dbReference>
<feature type="transmembrane region" description="Helical" evidence="5">
    <location>
        <begin position="140"/>
        <end position="156"/>
    </location>
</feature>
<dbReference type="PANTHER" id="PTHR43427">
    <property type="entry name" value="CHLORIDE CHANNEL PROTEIN CLC-E"/>
    <property type="match status" value="1"/>
</dbReference>
<keyword evidence="4 5" id="KW-0472">Membrane</keyword>
<gene>
    <name evidence="6" type="ORF">B1813_00585</name>
</gene>
<dbReference type="InterPro" id="IPR014743">
    <property type="entry name" value="Cl-channel_core"/>
</dbReference>
<keyword evidence="2 5" id="KW-0812">Transmembrane</keyword>
<feature type="transmembrane region" description="Helical" evidence="5">
    <location>
        <begin position="382"/>
        <end position="409"/>
    </location>
</feature>
<dbReference type="InterPro" id="IPR050368">
    <property type="entry name" value="ClC-type_chloride_channel"/>
</dbReference>
<dbReference type="CDD" id="cd00400">
    <property type="entry name" value="Voltage_gated_ClC"/>
    <property type="match status" value="1"/>
</dbReference>
<dbReference type="PRINTS" id="PR00762">
    <property type="entry name" value="CLCHANNEL"/>
</dbReference>
<evidence type="ECO:0000313" key="7">
    <source>
        <dbReference type="Proteomes" id="UP000192591"/>
    </source>
</evidence>
<evidence type="ECO:0000256" key="1">
    <source>
        <dbReference type="ARBA" id="ARBA00004141"/>
    </source>
</evidence>
<keyword evidence="7" id="KW-1185">Reference proteome</keyword>
<feature type="transmembrane region" description="Helical" evidence="5">
    <location>
        <begin position="26"/>
        <end position="48"/>
    </location>
</feature>
<feature type="transmembrane region" description="Helical" evidence="5">
    <location>
        <begin position="163"/>
        <end position="181"/>
    </location>
</feature>